<dbReference type="OrthoDB" id="1717591at2759"/>
<dbReference type="SUPFAM" id="SSF46565">
    <property type="entry name" value="Chaperone J-domain"/>
    <property type="match status" value="1"/>
</dbReference>
<feature type="coiled-coil region" evidence="2">
    <location>
        <begin position="1109"/>
        <end position="1136"/>
    </location>
</feature>
<keyword evidence="6" id="KW-1185">Reference proteome</keyword>
<feature type="region of interest" description="Disordered" evidence="3">
    <location>
        <begin position="438"/>
        <end position="465"/>
    </location>
</feature>
<dbReference type="GO" id="GO:0072318">
    <property type="term" value="P:clathrin coat disassembly"/>
    <property type="evidence" value="ECO:0007669"/>
    <property type="project" value="TreeGrafter"/>
</dbReference>
<evidence type="ECO:0000313" key="5">
    <source>
        <dbReference type="EMBL" id="PSR88062.1"/>
    </source>
</evidence>
<feature type="compositionally biased region" description="Basic and acidic residues" evidence="3">
    <location>
        <begin position="817"/>
        <end position="843"/>
    </location>
</feature>
<feature type="region of interest" description="Disordered" evidence="3">
    <location>
        <begin position="501"/>
        <end position="527"/>
    </location>
</feature>
<feature type="coiled-coil region" evidence="2">
    <location>
        <begin position="1282"/>
        <end position="1321"/>
    </location>
</feature>
<comment type="caution">
    <text evidence="5">The sequence shown here is derived from an EMBL/GenBank/DDBJ whole genome shotgun (WGS) entry which is preliminary data.</text>
</comment>
<dbReference type="STRING" id="1590841.A0A2R6PAM3"/>
<proteinExistence type="predicted"/>
<feature type="compositionally biased region" description="Basic and acidic residues" evidence="3">
    <location>
        <begin position="539"/>
        <end position="560"/>
    </location>
</feature>
<feature type="compositionally biased region" description="Polar residues" evidence="3">
    <location>
        <begin position="1076"/>
        <end position="1088"/>
    </location>
</feature>
<feature type="region of interest" description="Disordered" evidence="3">
    <location>
        <begin position="275"/>
        <end position="308"/>
    </location>
</feature>
<evidence type="ECO:0000256" key="3">
    <source>
        <dbReference type="SAM" id="MobiDB-lite"/>
    </source>
</evidence>
<feature type="region of interest" description="Disordered" evidence="3">
    <location>
        <begin position="112"/>
        <end position="142"/>
    </location>
</feature>
<accession>A0A2R6PAM3</accession>
<feature type="region of interest" description="Disordered" evidence="3">
    <location>
        <begin position="539"/>
        <end position="599"/>
    </location>
</feature>
<dbReference type="GO" id="GO:0030276">
    <property type="term" value="F:clathrin binding"/>
    <property type="evidence" value="ECO:0007669"/>
    <property type="project" value="TreeGrafter"/>
</dbReference>
<feature type="region of interest" description="Disordered" evidence="3">
    <location>
        <begin position="966"/>
        <end position="1012"/>
    </location>
</feature>
<dbReference type="Gene3D" id="1.10.287.110">
    <property type="entry name" value="DnaJ domain"/>
    <property type="match status" value="1"/>
</dbReference>
<dbReference type="FunFam" id="1.10.287.110:FF:000009">
    <property type="entry name" value="Auxilin-related protein 1"/>
    <property type="match status" value="1"/>
</dbReference>
<feature type="region of interest" description="Disordered" evidence="3">
    <location>
        <begin position="660"/>
        <end position="743"/>
    </location>
</feature>
<dbReference type="EMBL" id="NKQK01000027">
    <property type="protein sequence ID" value="PSR88062.1"/>
    <property type="molecule type" value="Genomic_DNA"/>
</dbReference>
<protein>
    <submittedName>
        <fullName evidence="5">Auxilin-like protein</fullName>
    </submittedName>
</protein>
<feature type="compositionally biased region" description="Basic and acidic residues" evidence="3">
    <location>
        <begin position="772"/>
        <end position="805"/>
    </location>
</feature>
<evidence type="ECO:0000256" key="1">
    <source>
        <dbReference type="ARBA" id="ARBA00023054"/>
    </source>
</evidence>
<dbReference type="InterPro" id="IPR036869">
    <property type="entry name" value="J_dom_sf"/>
</dbReference>
<keyword evidence="1 2" id="KW-0175">Coiled coil</keyword>
<evidence type="ECO:0000259" key="4">
    <source>
        <dbReference type="PROSITE" id="PS50076"/>
    </source>
</evidence>
<dbReference type="GO" id="GO:0072583">
    <property type="term" value="P:clathrin-dependent endocytosis"/>
    <property type="evidence" value="ECO:0007669"/>
    <property type="project" value="TreeGrafter"/>
</dbReference>
<evidence type="ECO:0000313" key="6">
    <source>
        <dbReference type="Proteomes" id="UP000241394"/>
    </source>
</evidence>
<reference evidence="5 6" key="1">
    <citation type="submission" date="2017-07" db="EMBL/GenBank/DDBJ databases">
        <title>An improved, manually edited Actinidia chinensis var. chinensis (kiwifruit) genome highlights the challenges associated with draft genomes and gene prediction in plants.</title>
        <authorList>
            <person name="Pilkington S."/>
            <person name="Crowhurst R."/>
            <person name="Hilario E."/>
            <person name="Nardozza S."/>
            <person name="Fraser L."/>
            <person name="Peng Y."/>
            <person name="Gunaseelan K."/>
            <person name="Simpson R."/>
            <person name="Tahir J."/>
            <person name="Deroles S."/>
            <person name="Templeton K."/>
            <person name="Luo Z."/>
            <person name="Davy M."/>
            <person name="Cheng C."/>
            <person name="Mcneilage M."/>
            <person name="Scaglione D."/>
            <person name="Liu Y."/>
            <person name="Zhang Q."/>
            <person name="Datson P."/>
            <person name="De Silva N."/>
            <person name="Gardiner S."/>
            <person name="Bassett H."/>
            <person name="Chagne D."/>
            <person name="Mccallum J."/>
            <person name="Dzierzon H."/>
            <person name="Deng C."/>
            <person name="Wang Y.-Y."/>
            <person name="Barron N."/>
            <person name="Manako K."/>
            <person name="Bowen J."/>
            <person name="Foster T."/>
            <person name="Erridge Z."/>
            <person name="Tiffin H."/>
            <person name="Waite C."/>
            <person name="Davies K."/>
            <person name="Grierson E."/>
            <person name="Laing W."/>
            <person name="Kirk R."/>
            <person name="Chen X."/>
            <person name="Wood M."/>
            <person name="Montefiori M."/>
            <person name="Brummell D."/>
            <person name="Schwinn K."/>
            <person name="Catanach A."/>
            <person name="Fullerton C."/>
            <person name="Li D."/>
            <person name="Meiyalaghan S."/>
            <person name="Nieuwenhuizen N."/>
            <person name="Read N."/>
            <person name="Prakash R."/>
            <person name="Hunter D."/>
            <person name="Zhang H."/>
            <person name="Mckenzie M."/>
            <person name="Knabel M."/>
            <person name="Harris A."/>
            <person name="Allan A."/>
            <person name="Chen A."/>
            <person name="Janssen B."/>
            <person name="Plunkett B."/>
            <person name="Dwamena C."/>
            <person name="Voogd C."/>
            <person name="Leif D."/>
            <person name="Lafferty D."/>
            <person name="Souleyre E."/>
            <person name="Varkonyi-Gasic E."/>
            <person name="Gambi F."/>
            <person name="Hanley J."/>
            <person name="Yao J.-L."/>
            <person name="Cheung J."/>
            <person name="David K."/>
            <person name="Warren B."/>
            <person name="Marsh K."/>
            <person name="Snowden K."/>
            <person name="Lin-Wang K."/>
            <person name="Brian L."/>
            <person name="Martinez-Sanchez M."/>
            <person name="Wang M."/>
            <person name="Ileperuma N."/>
            <person name="Macnee N."/>
            <person name="Campin R."/>
            <person name="Mcatee P."/>
            <person name="Drummond R."/>
            <person name="Espley R."/>
            <person name="Ireland H."/>
            <person name="Wu R."/>
            <person name="Atkinson R."/>
            <person name="Karunairetnam S."/>
            <person name="Bulley S."/>
            <person name="Chunkath S."/>
            <person name="Hanley Z."/>
            <person name="Storey R."/>
            <person name="Thrimawithana A."/>
            <person name="Thomson S."/>
            <person name="David C."/>
            <person name="Testolin R."/>
        </authorList>
    </citation>
    <scope>NUCLEOTIDE SEQUENCE [LARGE SCALE GENOMIC DNA]</scope>
    <source>
        <strain evidence="6">cv. Red5</strain>
        <tissue evidence="5">Young leaf</tissue>
    </source>
</reference>
<dbReference type="GO" id="GO:0005737">
    <property type="term" value="C:cytoplasm"/>
    <property type="evidence" value="ECO:0007669"/>
    <property type="project" value="TreeGrafter"/>
</dbReference>
<sequence length="1421" mass="162187">MENLSHSVSKRAYSGNGFGDKTLYDDVFGGRPKFGVPTLSPRVEDYAEIFGCFHSSRASSIPTLDLPSLAETDLSFDVRSSHFDYSQVFGGFNALDFSVSFEELLNQSKTRYDSSDEAWTPAQSESLSDESDPSAFLERSRSMSNGGSYQSCEAVNQFNISYDKVCQSSEENMSTGMAFVTQLHSVPGFTFVVNETPPSRNILGRNTPFLATDDLDPNVDLSGELREGNQFRKTMSYPANSNFAAQTLGTDPKPVRYGRSTSLTNESFVSVSDISLRTRPSQLPPPLRPPPVLAEKDADSDRQKSKLTASKSFSLGGMACDYSPPFFDVEVDASSSAAVSTAAMRDAMENAQAKLRSAKELMERKEGLQSRTKLGLKYDAKDTNVKASKSIDGSNCYKDERAHGSCQRACSPVETYEGRQNVMKTTLLVSNPIEGEKHINVGKTSADKKHAKDSSSKESYKTEGPVAWRQAAQYYEVVETDKCSKIFEQAKDERLLVQKKSQFHGPGQERKATSTLQQQDEDHRKIKADWEVREWDVNKGRSKATKESNRQEKHEKKVKVNQEACNQEENGRKPRIAQNGNIENIPTEGNNLTEVQRKENEVEIEKKLKEVCEGIEDGKPHKDGHEREDHGRRLKETGERERYEKRLKVAAKQAELEKRLKESLDLEEKENLQREACEREVREKRQKEARESEENEKRLKEAFEQDENKKRLKEGLEQEENEKRLKMDLERKENEKRQNLACERDEIEKRLVKDLRREENEKRLRGTFRLEVNGRDQKEANERKESEERPKKSCEREENEKRLDEAWEQNENTNKLQEAHEREESEKSSNEDFKPKEGHETQKGIEVAGHCEVLKECSTEYEQNERKLKSAQRTHVQTEGERFIASDETCKLNDYEDLQSGQAACKQDVENIKVKKNQRALSFEEDRTMKAESIDINGQVEAVEIVNVSLEEQPISFGVALVDPQRDKNQIRKNDGTESPHQHDNVTGSVEADNGTGPHVNRHKTASETASNPLKSHVLTHELDRRGINVKEVDVMFENEETKDKLMSSQVVRELMENGRKIESDQTTVLEERRNVQSTAQKVSTSQNIERKEKNILTPEEREKEDRIKREREMEMDRLRRREEEREREREREKDRMAVDRATLEARERSFGEARERAERAAVERATAEVRQRVMAEARDRLEKASMEARLRAERAAVERATAEARERAFQKAMAEKAPFEARERIERSVADKSSGAYKGGALRQSSSLSDLQEVQCQGVGSSSGPIYSYSSVRGGVEGESAQRCKARLERHRRTAERAAKALAEKNMRDLLAQREQAERNRLAEALHAEVKRWSNGKEGNLRALLSTLQYILGPDSGWQPIPLTEVITSAAVKKAYRKATLCVHPDKLQQRGASIQQKYICEKVFDLLKEAWNKFNSEER</sequence>
<dbReference type="GO" id="GO:0031982">
    <property type="term" value="C:vesicle"/>
    <property type="evidence" value="ECO:0007669"/>
    <property type="project" value="TreeGrafter"/>
</dbReference>
<dbReference type="Proteomes" id="UP000241394">
    <property type="component" value="Chromosome LG27"/>
</dbReference>
<feature type="coiled-coil region" evidence="2">
    <location>
        <begin position="854"/>
        <end position="881"/>
    </location>
</feature>
<name>A0A2R6PAM3_ACTCC</name>
<feature type="compositionally biased region" description="Basic and acidic residues" evidence="3">
    <location>
        <begin position="966"/>
        <end position="984"/>
    </location>
</feature>
<reference evidence="6" key="2">
    <citation type="journal article" date="2018" name="BMC Genomics">
        <title>A manually annotated Actinidia chinensis var. chinensis (kiwifruit) genome highlights the challenges associated with draft genomes and gene prediction in plants.</title>
        <authorList>
            <person name="Pilkington S.M."/>
            <person name="Crowhurst R."/>
            <person name="Hilario E."/>
            <person name="Nardozza S."/>
            <person name="Fraser L."/>
            <person name="Peng Y."/>
            <person name="Gunaseelan K."/>
            <person name="Simpson R."/>
            <person name="Tahir J."/>
            <person name="Deroles S.C."/>
            <person name="Templeton K."/>
            <person name="Luo Z."/>
            <person name="Davy M."/>
            <person name="Cheng C."/>
            <person name="McNeilage M."/>
            <person name="Scaglione D."/>
            <person name="Liu Y."/>
            <person name="Zhang Q."/>
            <person name="Datson P."/>
            <person name="De Silva N."/>
            <person name="Gardiner S.E."/>
            <person name="Bassett H."/>
            <person name="Chagne D."/>
            <person name="McCallum J."/>
            <person name="Dzierzon H."/>
            <person name="Deng C."/>
            <person name="Wang Y.Y."/>
            <person name="Barron L."/>
            <person name="Manako K."/>
            <person name="Bowen J."/>
            <person name="Foster T.M."/>
            <person name="Erridge Z.A."/>
            <person name="Tiffin H."/>
            <person name="Waite C.N."/>
            <person name="Davies K.M."/>
            <person name="Grierson E.P."/>
            <person name="Laing W.A."/>
            <person name="Kirk R."/>
            <person name="Chen X."/>
            <person name="Wood M."/>
            <person name="Montefiori M."/>
            <person name="Brummell D.A."/>
            <person name="Schwinn K.E."/>
            <person name="Catanach A."/>
            <person name="Fullerton C."/>
            <person name="Li D."/>
            <person name="Meiyalaghan S."/>
            <person name="Nieuwenhuizen N."/>
            <person name="Read N."/>
            <person name="Prakash R."/>
            <person name="Hunter D."/>
            <person name="Zhang H."/>
            <person name="McKenzie M."/>
            <person name="Knabel M."/>
            <person name="Harris A."/>
            <person name="Allan A.C."/>
            <person name="Gleave A."/>
            <person name="Chen A."/>
            <person name="Janssen B.J."/>
            <person name="Plunkett B."/>
            <person name="Ampomah-Dwamena C."/>
            <person name="Voogd C."/>
            <person name="Leif D."/>
            <person name="Lafferty D."/>
            <person name="Souleyre E.J.F."/>
            <person name="Varkonyi-Gasic E."/>
            <person name="Gambi F."/>
            <person name="Hanley J."/>
            <person name="Yao J.L."/>
            <person name="Cheung J."/>
            <person name="David K.M."/>
            <person name="Warren B."/>
            <person name="Marsh K."/>
            <person name="Snowden K.C."/>
            <person name="Lin-Wang K."/>
            <person name="Brian L."/>
            <person name="Martinez-Sanchez M."/>
            <person name="Wang M."/>
            <person name="Ileperuma N."/>
            <person name="Macnee N."/>
            <person name="Campin R."/>
            <person name="McAtee P."/>
            <person name="Drummond R.S.M."/>
            <person name="Espley R.V."/>
            <person name="Ireland H.S."/>
            <person name="Wu R."/>
            <person name="Atkinson R.G."/>
            <person name="Karunairetnam S."/>
            <person name="Bulley S."/>
            <person name="Chunkath S."/>
            <person name="Hanley Z."/>
            <person name="Storey R."/>
            <person name="Thrimawithana A.H."/>
            <person name="Thomson S."/>
            <person name="David C."/>
            <person name="Testolin R."/>
            <person name="Huang H."/>
            <person name="Hellens R.P."/>
            <person name="Schaffer R.J."/>
        </authorList>
    </citation>
    <scope>NUCLEOTIDE SEQUENCE [LARGE SCALE GENOMIC DNA]</scope>
    <source>
        <strain evidence="6">cv. Red5</strain>
    </source>
</reference>
<feature type="region of interest" description="Disordered" evidence="3">
    <location>
        <begin position="1074"/>
        <end position="1109"/>
    </location>
</feature>
<feature type="region of interest" description="Disordered" evidence="3">
    <location>
        <begin position="613"/>
        <end position="642"/>
    </location>
</feature>
<organism evidence="5 6">
    <name type="scientific">Actinidia chinensis var. chinensis</name>
    <name type="common">Chinese soft-hair kiwi</name>
    <dbReference type="NCBI Taxonomy" id="1590841"/>
    <lineage>
        <taxon>Eukaryota</taxon>
        <taxon>Viridiplantae</taxon>
        <taxon>Streptophyta</taxon>
        <taxon>Embryophyta</taxon>
        <taxon>Tracheophyta</taxon>
        <taxon>Spermatophyta</taxon>
        <taxon>Magnoliopsida</taxon>
        <taxon>eudicotyledons</taxon>
        <taxon>Gunneridae</taxon>
        <taxon>Pentapetalae</taxon>
        <taxon>asterids</taxon>
        <taxon>Ericales</taxon>
        <taxon>Actinidiaceae</taxon>
        <taxon>Actinidia</taxon>
    </lineage>
</organism>
<feature type="domain" description="J" evidence="4">
    <location>
        <begin position="1357"/>
        <end position="1421"/>
    </location>
</feature>
<feature type="compositionally biased region" description="Basic and acidic residues" evidence="3">
    <location>
        <begin position="438"/>
        <end position="461"/>
    </location>
</feature>
<feature type="region of interest" description="Disordered" evidence="3">
    <location>
        <begin position="763"/>
        <end position="849"/>
    </location>
</feature>
<evidence type="ECO:0000256" key="2">
    <source>
        <dbReference type="SAM" id="Coils"/>
    </source>
</evidence>
<feature type="coiled-coil region" evidence="2">
    <location>
        <begin position="341"/>
        <end position="368"/>
    </location>
</feature>
<dbReference type="OMA" id="NGAYEQG"/>
<dbReference type="InterPro" id="IPR001623">
    <property type="entry name" value="DnaJ_domain"/>
</dbReference>
<feature type="compositionally biased region" description="Basic and acidic residues" evidence="3">
    <location>
        <begin position="294"/>
        <end position="304"/>
    </location>
</feature>
<dbReference type="InParanoid" id="A0A2R6PAM3"/>
<dbReference type="Gramene" id="PSR88062">
    <property type="protein sequence ID" value="PSR88062"/>
    <property type="gene ID" value="CEY00_Acc31092"/>
</dbReference>
<feature type="compositionally biased region" description="Basic and acidic residues" evidence="3">
    <location>
        <begin position="1089"/>
        <end position="1109"/>
    </location>
</feature>
<dbReference type="PANTHER" id="PTHR23172:SF87">
    <property type="entry name" value="CHAPERONE DNAJ-DOMAIN SUPERFAMILY PROTEIN"/>
    <property type="match status" value="1"/>
</dbReference>
<gene>
    <name evidence="5" type="ORF">CEY00_Acc31092</name>
</gene>
<dbReference type="PANTHER" id="PTHR23172">
    <property type="entry name" value="AUXILIN/CYCLIN G-ASSOCIATED KINASE-RELATED"/>
    <property type="match status" value="1"/>
</dbReference>
<dbReference type="FunCoup" id="A0A2R6PAM3">
    <property type="interactions" value="557"/>
</dbReference>
<dbReference type="PROSITE" id="PS50076">
    <property type="entry name" value="DNAJ_2"/>
    <property type="match status" value="1"/>
</dbReference>
<feature type="compositionally biased region" description="Pro residues" evidence="3">
    <location>
        <begin position="282"/>
        <end position="292"/>
    </location>
</feature>
<feature type="compositionally biased region" description="Polar residues" evidence="3">
    <location>
        <begin position="578"/>
        <end position="594"/>
    </location>
</feature>